<feature type="region of interest" description="Disordered" evidence="1">
    <location>
        <begin position="366"/>
        <end position="401"/>
    </location>
</feature>
<comment type="caution">
    <text evidence="2">The sequence shown here is derived from an EMBL/GenBank/DDBJ whole genome shotgun (WGS) entry which is preliminary data.</text>
</comment>
<dbReference type="Proteomes" id="UP000292702">
    <property type="component" value="Unassembled WGS sequence"/>
</dbReference>
<dbReference type="STRING" id="92696.A0A4R0RHJ8"/>
<proteinExistence type="predicted"/>
<dbReference type="InterPro" id="IPR027796">
    <property type="entry name" value="OTT_1508_deam-like"/>
</dbReference>
<evidence type="ECO:0000313" key="3">
    <source>
        <dbReference type="Proteomes" id="UP000292702"/>
    </source>
</evidence>
<accession>A0A4R0RHJ8</accession>
<dbReference type="OrthoDB" id="2989261at2759"/>
<organism evidence="2 3">
    <name type="scientific">Steccherinum ochraceum</name>
    <dbReference type="NCBI Taxonomy" id="92696"/>
    <lineage>
        <taxon>Eukaryota</taxon>
        <taxon>Fungi</taxon>
        <taxon>Dikarya</taxon>
        <taxon>Basidiomycota</taxon>
        <taxon>Agaricomycotina</taxon>
        <taxon>Agaricomycetes</taxon>
        <taxon>Polyporales</taxon>
        <taxon>Steccherinaceae</taxon>
        <taxon>Steccherinum</taxon>
    </lineage>
</organism>
<keyword evidence="3" id="KW-1185">Reference proteome</keyword>
<dbReference type="EMBL" id="RWJN01000079">
    <property type="protein sequence ID" value="TCD67980.1"/>
    <property type="molecule type" value="Genomic_DNA"/>
</dbReference>
<feature type="region of interest" description="Disordered" evidence="1">
    <location>
        <begin position="595"/>
        <end position="620"/>
    </location>
</feature>
<gene>
    <name evidence="2" type="ORF">EIP91_011649</name>
</gene>
<protein>
    <submittedName>
        <fullName evidence="2">Uncharacterized protein</fullName>
    </submittedName>
</protein>
<name>A0A4R0RHJ8_9APHY</name>
<reference evidence="2 3" key="1">
    <citation type="submission" date="2018-11" db="EMBL/GenBank/DDBJ databases">
        <title>Genome assembly of Steccherinum ochraceum LE-BIN_3174, the white-rot fungus of the Steccherinaceae family (The Residual Polyporoid clade, Polyporales, Basidiomycota).</title>
        <authorList>
            <person name="Fedorova T.V."/>
            <person name="Glazunova O.A."/>
            <person name="Landesman E.O."/>
            <person name="Moiseenko K.V."/>
            <person name="Psurtseva N.V."/>
            <person name="Savinova O.S."/>
            <person name="Shakhova N.V."/>
            <person name="Tyazhelova T.V."/>
            <person name="Vasina D.V."/>
        </authorList>
    </citation>
    <scope>NUCLEOTIDE SEQUENCE [LARGE SCALE GENOMIC DNA]</scope>
    <source>
        <strain evidence="2 3">LE-BIN_3174</strain>
    </source>
</reference>
<dbReference type="AlphaFoldDB" id="A0A4R0RHJ8"/>
<dbReference type="Pfam" id="PF14441">
    <property type="entry name" value="OTT_1508_deam"/>
    <property type="match status" value="1"/>
</dbReference>
<feature type="compositionally biased region" description="Basic and acidic residues" evidence="1">
    <location>
        <begin position="366"/>
        <end position="384"/>
    </location>
</feature>
<evidence type="ECO:0000256" key="1">
    <source>
        <dbReference type="SAM" id="MobiDB-lite"/>
    </source>
</evidence>
<evidence type="ECO:0000313" key="2">
    <source>
        <dbReference type="EMBL" id="TCD67980.1"/>
    </source>
</evidence>
<sequence>MAMATDTSHASNAPYANDRQYRIWVLTVLCDLVQSHNSRWDMSVNNLQTLSVYAATIITAFKAKQRKNSPSHEQMRTLNHLALALSRSLPHKQDQVVAIIASDYLIAGENEVTVAVSEPARLVPRPGSPPDSPTQLFISRNLHAHVTDLGSETSVEYEENSQDGISIKDEENLESYPLPYIDYVKTVVELILRCARLGKDRSSLEVELRRLDNLVVAHQLPRIKSRTSQIRKLYIDDKKESASLLSLKFPESTSFKFTPPSAWDVGIGCMCKLNFWPENLKSALLIELVEDKTAKADPGTDGQYLVNGLFFVTTLFKLLNSISEENKVPGTLIEFHAFMKLVPKEFWNSAIIKAFFEEKAAARKVADQKRADEAKDPSEGGGKNDDEDEDDDTPSTVGSDIDLEGMADSVKTFIRRIDSVSASTTATHFLVYRPIFRSAVEFKIKLIHSQYYTLQPGELDVNDLIAGWETKKLLSKKAANDLRDIRRQHPDRGDVSRGLSGGCHCEATLMAMLHASGSNTTAQLGSSRYTIGVSKKCCPFCWDLGQILNDKYNLNLALPGHHSVYSPWIPPSGLADDDLKELEKVLLGRLQDMLDVPHDRSNATSPGPSEPDDPQSIPQYDAYFRIPSMAQ</sequence>